<feature type="domain" description="Serine aminopeptidase S33" evidence="1">
    <location>
        <begin position="46"/>
        <end position="294"/>
    </location>
</feature>
<dbReference type="eggNOG" id="KOG1455">
    <property type="taxonomic scope" value="Eukaryota"/>
</dbReference>
<keyword evidence="3" id="KW-1185">Reference proteome</keyword>
<dbReference type="AlphaFoldDB" id="A0A0L0SL08"/>
<evidence type="ECO:0000313" key="3">
    <source>
        <dbReference type="Proteomes" id="UP000054350"/>
    </source>
</evidence>
<protein>
    <recommendedName>
        <fullName evidence="1">Serine aminopeptidase S33 domain-containing protein</fullName>
    </recommendedName>
</protein>
<evidence type="ECO:0000259" key="1">
    <source>
        <dbReference type="Pfam" id="PF12146"/>
    </source>
</evidence>
<dbReference type="Pfam" id="PF12146">
    <property type="entry name" value="Hydrolase_4"/>
    <property type="match status" value="1"/>
</dbReference>
<dbReference type="SUPFAM" id="SSF53474">
    <property type="entry name" value="alpha/beta-Hydrolases"/>
    <property type="match status" value="1"/>
</dbReference>
<dbReference type="STRING" id="578462.A0A0L0SL08"/>
<gene>
    <name evidence="2" type="ORF">AMAG_08356</name>
</gene>
<accession>A0A0L0SL08</accession>
<dbReference type="VEuPathDB" id="FungiDB:AMAG_08356"/>
<dbReference type="PANTHER" id="PTHR11614">
    <property type="entry name" value="PHOSPHOLIPASE-RELATED"/>
    <property type="match status" value="1"/>
</dbReference>
<dbReference type="InterPro" id="IPR029058">
    <property type="entry name" value="AB_hydrolase_fold"/>
</dbReference>
<dbReference type="Proteomes" id="UP000054350">
    <property type="component" value="Unassembled WGS sequence"/>
</dbReference>
<dbReference type="EMBL" id="GG745341">
    <property type="protein sequence ID" value="KNE63207.1"/>
    <property type="molecule type" value="Genomic_DNA"/>
</dbReference>
<reference evidence="2 3" key="1">
    <citation type="submission" date="2009-11" db="EMBL/GenBank/DDBJ databases">
        <title>Annotation of Allomyces macrogynus ATCC 38327.</title>
        <authorList>
            <consortium name="The Broad Institute Genome Sequencing Platform"/>
            <person name="Russ C."/>
            <person name="Cuomo C."/>
            <person name="Burger G."/>
            <person name="Gray M.W."/>
            <person name="Holland P.W.H."/>
            <person name="King N."/>
            <person name="Lang F.B.F."/>
            <person name="Roger A.J."/>
            <person name="Ruiz-Trillo I."/>
            <person name="Young S.K."/>
            <person name="Zeng Q."/>
            <person name="Gargeya S."/>
            <person name="Fitzgerald M."/>
            <person name="Haas B."/>
            <person name="Abouelleil A."/>
            <person name="Alvarado L."/>
            <person name="Arachchi H.M."/>
            <person name="Berlin A."/>
            <person name="Chapman S.B."/>
            <person name="Gearin G."/>
            <person name="Goldberg J."/>
            <person name="Griggs A."/>
            <person name="Gujja S."/>
            <person name="Hansen M."/>
            <person name="Heiman D."/>
            <person name="Howarth C."/>
            <person name="Larimer J."/>
            <person name="Lui A."/>
            <person name="MacDonald P.J.P."/>
            <person name="McCowen C."/>
            <person name="Montmayeur A."/>
            <person name="Murphy C."/>
            <person name="Neiman D."/>
            <person name="Pearson M."/>
            <person name="Priest M."/>
            <person name="Roberts A."/>
            <person name="Saif S."/>
            <person name="Shea T."/>
            <person name="Sisk P."/>
            <person name="Stolte C."/>
            <person name="Sykes S."/>
            <person name="Wortman J."/>
            <person name="Nusbaum C."/>
            <person name="Birren B."/>
        </authorList>
    </citation>
    <scope>NUCLEOTIDE SEQUENCE [LARGE SCALE GENOMIC DNA]</scope>
    <source>
        <strain evidence="2 3">ATCC 38327</strain>
    </source>
</reference>
<dbReference type="OrthoDB" id="10249433at2759"/>
<proteinExistence type="predicted"/>
<evidence type="ECO:0000313" key="2">
    <source>
        <dbReference type="EMBL" id="KNE63207.1"/>
    </source>
</evidence>
<dbReference type="OMA" id="GFNDYSR"/>
<dbReference type="InterPro" id="IPR022742">
    <property type="entry name" value="Hydrolase_4"/>
</dbReference>
<dbReference type="Gene3D" id="3.40.50.1820">
    <property type="entry name" value="alpha/beta hydrolase"/>
    <property type="match status" value="1"/>
</dbReference>
<organism evidence="2 3">
    <name type="scientific">Allomyces macrogynus (strain ATCC 38327)</name>
    <name type="common">Allomyces javanicus var. macrogynus</name>
    <dbReference type="NCBI Taxonomy" id="578462"/>
    <lineage>
        <taxon>Eukaryota</taxon>
        <taxon>Fungi</taxon>
        <taxon>Fungi incertae sedis</taxon>
        <taxon>Blastocladiomycota</taxon>
        <taxon>Blastocladiomycetes</taxon>
        <taxon>Blastocladiales</taxon>
        <taxon>Blastocladiaceae</taxon>
        <taxon>Allomyces</taxon>
    </lineage>
</organism>
<dbReference type="InterPro" id="IPR051044">
    <property type="entry name" value="MAG_DAG_Lipase"/>
</dbReference>
<reference evidence="3" key="2">
    <citation type="submission" date="2009-11" db="EMBL/GenBank/DDBJ databases">
        <title>The Genome Sequence of Allomyces macrogynus strain ATCC 38327.</title>
        <authorList>
            <consortium name="The Broad Institute Genome Sequencing Platform"/>
            <person name="Russ C."/>
            <person name="Cuomo C."/>
            <person name="Shea T."/>
            <person name="Young S.K."/>
            <person name="Zeng Q."/>
            <person name="Koehrsen M."/>
            <person name="Haas B."/>
            <person name="Borodovsky M."/>
            <person name="Guigo R."/>
            <person name="Alvarado L."/>
            <person name="Berlin A."/>
            <person name="Borenstein D."/>
            <person name="Chen Z."/>
            <person name="Engels R."/>
            <person name="Freedman E."/>
            <person name="Gellesch M."/>
            <person name="Goldberg J."/>
            <person name="Griggs A."/>
            <person name="Gujja S."/>
            <person name="Heiman D."/>
            <person name="Hepburn T."/>
            <person name="Howarth C."/>
            <person name="Jen D."/>
            <person name="Larson L."/>
            <person name="Lewis B."/>
            <person name="Mehta T."/>
            <person name="Park D."/>
            <person name="Pearson M."/>
            <person name="Roberts A."/>
            <person name="Saif S."/>
            <person name="Shenoy N."/>
            <person name="Sisk P."/>
            <person name="Stolte C."/>
            <person name="Sykes S."/>
            <person name="Walk T."/>
            <person name="White J."/>
            <person name="Yandava C."/>
            <person name="Burger G."/>
            <person name="Gray M.W."/>
            <person name="Holland P.W.H."/>
            <person name="King N."/>
            <person name="Lang F.B.F."/>
            <person name="Roger A.J."/>
            <person name="Ruiz-Trillo I."/>
            <person name="Lander E."/>
            <person name="Nusbaum C."/>
        </authorList>
    </citation>
    <scope>NUCLEOTIDE SEQUENCE [LARGE SCALE GENOMIC DNA]</scope>
    <source>
        <strain evidence="3">ATCC 38327</strain>
    </source>
</reference>
<sequence>MATATPPTFTVELKEQLIHPLFGEWIKLNDGHEVFARTWNVPDGSEPVATLTWVHGLGEHIGRYEHVFPVIAAAGIQVHAWDQRGFGRTALKHGTAGQTLEWEQVLDDVVEALHRNKIAGKPQFLGGQSMGGLIVLDFLRQRGKERHLAGVIATSPAIETWPDTRPPDVAILALRVLCRTVPLAADGITITNPVAATGLSHDPAVVRAFETDPLVHSYMSLGSGDNILGAGTALARGTGAEELPADIPLLLMHGSADPVTYAPASMALYSRATQVQDRTLHVYDGFYHELHNEPGIREQVVQEWVTWMQARVHGPLARAAFEVVHARAA</sequence>
<name>A0A0L0SL08_ALLM3</name>